<name>A0A6A3N8V8_9STRA</name>
<keyword evidence="1" id="KW-0472">Membrane</keyword>
<keyword evidence="1" id="KW-0812">Transmembrane</keyword>
<proteinExistence type="predicted"/>
<dbReference type="AlphaFoldDB" id="A0A6A3N8V8"/>
<organism evidence="2 3">
    <name type="scientific">Phytophthora rubi</name>
    <dbReference type="NCBI Taxonomy" id="129364"/>
    <lineage>
        <taxon>Eukaryota</taxon>
        <taxon>Sar</taxon>
        <taxon>Stramenopiles</taxon>
        <taxon>Oomycota</taxon>
        <taxon>Peronosporomycetes</taxon>
        <taxon>Peronosporales</taxon>
        <taxon>Peronosporaceae</taxon>
        <taxon>Phytophthora</taxon>
    </lineage>
</organism>
<dbReference type="OrthoDB" id="10461426at2759"/>
<protein>
    <submittedName>
        <fullName evidence="2">Uncharacterized protein</fullName>
    </submittedName>
</protein>
<evidence type="ECO:0000313" key="2">
    <source>
        <dbReference type="EMBL" id="KAE9038060.1"/>
    </source>
</evidence>
<dbReference type="Proteomes" id="UP000435112">
    <property type="component" value="Unassembled WGS sequence"/>
</dbReference>
<feature type="transmembrane region" description="Helical" evidence="1">
    <location>
        <begin position="65"/>
        <end position="85"/>
    </location>
</feature>
<evidence type="ECO:0000256" key="1">
    <source>
        <dbReference type="SAM" id="Phobius"/>
    </source>
</evidence>
<evidence type="ECO:0000313" key="3">
    <source>
        <dbReference type="Proteomes" id="UP000435112"/>
    </source>
</evidence>
<reference evidence="2 3" key="1">
    <citation type="submission" date="2018-09" db="EMBL/GenBank/DDBJ databases">
        <title>Genomic investigation of the strawberry pathogen Phytophthora fragariae indicates pathogenicity is determined by transcriptional variation in three key races.</title>
        <authorList>
            <person name="Adams T.M."/>
            <person name="Armitage A.D."/>
            <person name="Sobczyk M.K."/>
            <person name="Bates H.J."/>
            <person name="Dunwell J.M."/>
            <person name="Nellist C.F."/>
            <person name="Harrison R.J."/>
        </authorList>
    </citation>
    <scope>NUCLEOTIDE SEQUENCE [LARGE SCALE GENOMIC DNA]</scope>
    <source>
        <strain evidence="2 3">SCRP324</strain>
    </source>
</reference>
<keyword evidence="1" id="KW-1133">Transmembrane helix</keyword>
<sequence length="154" mass="17589">MTGTRDLGVLTRERLNDVQLCVVILCKRRWRNIEVAADDVIGRRKQEPDEVQMSDYTCPTNVFRYVTWHLLVVVILVAAVIWGHVADELAAVKTLTFTSHVVVVFGCYDDEVHADAGQLAVASAWMHRGRSICWDEVVLMLMWVRMGPQWRCSC</sequence>
<gene>
    <name evidence="2" type="ORF">PR002_g6224</name>
</gene>
<dbReference type="EMBL" id="QXFU01000277">
    <property type="protein sequence ID" value="KAE9038060.1"/>
    <property type="molecule type" value="Genomic_DNA"/>
</dbReference>
<accession>A0A6A3N8V8</accession>
<comment type="caution">
    <text evidence="2">The sequence shown here is derived from an EMBL/GenBank/DDBJ whole genome shotgun (WGS) entry which is preliminary data.</text>
</comment>